<proteinExistence type="predicted"/>
<reference evidence="1" key="1">
    <citation type="submission" date="2019-08" db="EMBL/GenBank/DDBJ databases">
        <authorList>
            <person name="Kucharzyk K."/>
            <person name="Murdoch R.W."/>
            <person name="Higgins S."/>
            <person name="Loffler F."/>
        </authorList>
    </citation>
    <scope>NUCLEOTIDE SEQUENCE</scope>
</reference>
<dbReference type="AlphaFoldDB" id="A0A644XJB5"/>
<name>A0A644XJB5_9ZZZZ</name>
<organism evidence="1">
    <name type="scientific">bioreactor metagenome</name>
    <dbReference type="NCBI Taxonomy" id="1076179"/>
    <lineage>
        <taxon>unclassified sequences</taxon>
        <taxon>metagenomes</taxon>
        <taxon>ecological metagenomes</taxon>
    </lineage>
</organism>
<accession>A0A644XJB5</accession>
<comment type="caution">
    <text evidence="1">The sequence shown here is derived from an EMBL/GenBank/DDBJ whole genome shotgun (WGS) entry which is preliminary data.</text>
</comment>
<evidence type="ECO:0000313" key="1">
    <source>
        <dbReference type="EMBL" id="MPM14174.1"/>
    </source>
</evidence>
<protein>
    <submittedName>
        <fullName evidence="1">Uncharacterized protein</fullName>
    </submittedName>
</protein>
<gene>
    <name evidence="1" type="ORF">SDC9_60534</name>
</gene>
<sequence>MISGEQNRVIVIPDFFSEGPSEIAFYPVDIFEPLFLTIHFFGYPLNGLSVLRKGNCLLSKFYRLIDI</sequence>
<dbReference type="EMBL" id="VSSQ01002237">
    <property type="protein sequence ID" value="MPM14174.1"/>
    <property type="molecule type" value="Genomic_DNA"/>
</dbReference>